<name>A0A420EAG6_9SPHN</name>
<feature type="transmembrane region" description="Helical" evidence="1">
    <location>
        <begin position="61"/>
        <end position="79"/>
    </location>
</feature>
<reference evidence="2 3" key="1">
    <citation type="submission" date="2018-09" db="EMBL/GenBank/DDBJ databases">
        <title>Altererythrobacter spongiae sp. nov., isolated from a marine sponge.</title>
        <authorList>
            <person name="Zhuang L."/>
            <person name="Luo L."/>
        </authorList>
    </citation>
    <scope>NUCLEOTIDE SEQUENCE [LARGE SCALE GENOMIC DNA]</scope>
    <source>
        <strain evidence="2 3">HN-Y73</strain>
    </source>
</reference>
<keyword evidence="3" id="KW-1185">Reference proteome</keyword>
<dbReference type="RefSeq" id="WP_120325929.1">
    <property type="nucleotide sequence ID" value="NZ_RAPF01000013.1"/>
</dbReference>
<gene>
    <name evidence="2" type="ORF">D6851_16080</name>
</gene>
<evidence type="ECO:0000313" key="3">
    <source>
        <dbReference type="Proteomes" id="UP000284395"/>
    </source>
</evidence>
<sequence length="122" mass="13722">MSLTSFLRILLWLAIALALYLALTPGPIGQAIESGKIRHAIAFMVLPWITMMAYPSLRLRWIVVLYAIFGGVIELVQGAMQAGRHAEWADWFFDLLFIMAAIVIGLIVRPLFIHQSKAGRDR</sequence>
<keyword evidence="1" id="KW-0812">Transmembrane</keyword>
<proteinExistence type="predicted"/>
<feature type="transmembrane region" description="Helical" evidence="1">
    <location>
        <begin position="91"/>
        <end position="112"/>
    </location>
</feature>
<evidence type="ECO:0008006" key="4">
    <source>
        <dbReference type="Google" id="ProtNLM"/>
    </source>
</evidence>
<comment type="caution">
    <text evidence="2">The sequence shown here is derived from an EMBL/GenBank/DDBJ whole genome shotgun (WGS) entry which is preliminary data.</text>
</comment>
<dbReference type="OrthoDB" id="7429094at2"/>
<dbReference type="AlphaFoldDB" id="A0A420EAG6"/>
<feature type="transmembrane region" description="Helical" evidence="1">
    <location>
        <begin position="37"/>
        <end position="54"/>
    </location>
</feature>
<dbReference type="EMBL" id="RAPF01000013">
    <property type="protein sequence ID" value="RKF17650.1"/>
    <property type="molecule type" value="Genomic_DNA"/>
</dbReference>
<accession>A0A420EAG6</accession>
<dbReference type="Proteomes" id="UP000284395">
    <property type="component" value="Unassembled WGS sequence"/>
</dbReference>
<evidence type="ECO:0000313" key="2">
    <source>
        <dbReference type="EMBL" id="RKF17650.1"/>
    </source>
</evidence>
<organism evidence="2 3">
    <name type="scientific">Altericroceibacterium spongiae</name>
    <dbReference type="NCBI Taxonomy" id="2320269"/>
    <lineage>
        <taxon>Bacteria</taxon>
        <taxon>Pseudomonadati</taxon>
        <taxon>Pseudomonadota</taxon>
        <taxon>Alphaproteobacteria</taxon>
        <taxon>Sphingomonadales</taxon>
        <taxon>Erythrobacteraceae</taxon>
        <taxon>Altericroceibacterium</taxon>
    </lineage>
</organism>
<evidence type="ECO:0000256" key="1">
    <source>
        <dbReference type="SAM" id="Phobius"/>
    </source>
</evidence>
<keyword evidence="1" id="KW-1133">Transmembrane helix</keyword>
<protein>
    <recommendedName>
        <fullName evidence="4">VanZ family protein</fullName>
    </recommendedName>
</protein>
<keyword evidence="1" id="KW-0472">Membrane</keyword>